<sequence length="97" mass="9725">MGPAQCAGGRLRAEAAARRHGEGGRCRDGGAATAVCLRGTAGVLGVRDVDHAKAGTDIATDEVRKWPFLVLAVSVCGQVDAAGAAARIVEELSAAIA</sequence>
<reference evidence="1 2" key="1">
    <citation type="submission" date="2014-02" db="EMBL/GenBank/DDBJ databases">
        <title>Genome sequence of Brachybacterium phenoliresistens strain W13A50.</title>
        <authorList>
            <person name="Wang X."/>
        </authorList>
    </citation>
    <scope>NUCLEOTIDE SEQUENCE [LARGE SCALE GENOMIC DNA]</scope>
    <source>
        <strain evidence="1 2">W13A50</strain>
    </source>
</reference>
<dbReference type="EMBL" id="JDYK01000027">
    <property type="protein sequence ID" value="EWS79690.1"/>
    <property type="molecule type" value="Genomic_DNA"/>
</dbReference>
<evidence type="ECO:0000313" key="1">
    <source>
        <dbReference type="EMBL" id="EWS79690.1"/>
    </source>
</evidence>
<keyword evidence="2" id="KW-1185">Reference proteome</keyword>
<gene>
    <name evidence="1" type="ORF">BF93_10115</name>
</gene>
<accession>Z9JMM9</accession>
<protein>
    <submittedName>
        <fullName evidence="1">Uncharacterized protein</fullName>
    </submittedName>
</protein>
<proteinExistence type="predicted"/>
<name>Z9JMM9_9MICO</name>
<organism evidence="1 2">
    <name type="scientific">Brachybacterium phenoliresistens</name>
    <dbReference type="NCBI Taxonomy" id="396014"/>
    <lineage>
        <taxon>Bacteria</taxon>
        <taxon>Bacillati</taxon>
        <taxon>Actinomycetota</taxon>
        <taxon>Actinomycetes</taxon>
        <taxon>Micrococcales</taxon>
        <taxon>Dermabacteraceae</taxon>
        <taxon>Brachybacterium</taxon>
    </lineage>
</organism>
<dbReference type="HOGENOM" id="CLU_2341265_0_0_11"/>
<comment type="caution">
    <text evidence="1">The sequence shown here is derived from an EMBL/GenBank/DDBJ whole genome shotgun (WGS) entry which is preliminary data.</text>
</comment>
<dbReference type="AlphaFoldDB" id="Z9JMM9"/>
<dbReference type="PATRIC" id="fig|396014.3.peg.3515"/>
<evidence type="ECO:0000313" key="2">
    <source>
        <dbReference type="Proteomes" id="UP000023067"/>
    </source>
</evidence>
<dbReference type="Proteomes" id="UP000023067">
    <property type="component" value="Unassembled WGS sequence"/>
</dbReference>